<dbReference type="Proteomes" id="UP001208938">
    <property type="component" value="Unassembled WGS sequence"/>
</dbReference>
<evidence type="ECO:0000313" key="1">
    <source>
        <dbReference type="EMBL" id="MCW1934552.1"/>
    </source>
</evidence>
<proteinExistence type="predicted"/>
<organism evidence="1 2">
    <name type="scientific">Pararhodobacter zhoushanensis</name>
    <dbReference type="NCBI Taxonomy" id="2479545"/>
    <lineage>
        <taxon>Bacteria</taxon>
        <taxon>Pseudomonadati</taxon>
        <taxon>Pseudomonadota</taxon>
        <taxon>Alphaproteobacteria</taxon>
        <taxon>Rhodobacterales</taxon>
        <taxon>Paracoccaceae</taxon>
        <taxon>Pararhodobacter</taxon>
    </lineage>
</organism>
<comment type="caution">
    <text evidence="1">The sequence shown here is derived from an EMBL/GenBank/DDBJ whole genome shotgun (WGS) entry which is preliminary data.</text>
</comment>
<name>A0ABT3H425_9RHOB</name>
<reference evidence="1 2" key="1">
    <citation type="submission" date="2022-10" db="EMBL/GenBank/DDBJ databases">
        <title>Pararhodobacter sp. nov., isolated from marine algae.</title>
        <authorList>
            <person name="Choi B.J."/>
            <person name="Kim J.M."/>
            <person name="Lee J.K."/>
            <person name="Choi D.G."/>
            <person name="Jeon C.O."/>
        </authorList>
    </citation>
    <scope>NUCLEOTIDE SEQUENCE [LARGE SCALE GENOMIC DNA]</scope>
    <source>
        <strain evidence="1 2">ZQ420</strain>
    </source>
</reference>
<gene>
    <name evidence="1" type="ORF">OKW52_20415</name>
</gene>
<dbReference type="RefSeq" id="WP_264507336.1">
    <property type="nucleotide sequence ID" value="NZ_JAPDFL010000001.1"/>
</dbReference>
<keyword evidence="2" id="KW-1185">Reference proteome</keyword>
<sequence>MTIRAEPVADAVAPHFDVEAFADFAFAELLACPLGEPGRCQNPDCQRPFDLRRDWQRYCSDACRAADKKEFRRVGLKAAPALLAHRLGKYETRDPALRALSAAARRYLGELQTHWLRSRRARAEEAKGRFNA</sequence>
<accession>A0ABT3H425</accession>
<protein>
    <submittedName>
        <fullName evidence="1">Uncharacterized protein</fullName>
    </submittedName>
</protein>
<evidence type="ECO:0000313" key="2">
    <source>
        <dbReference type="Proteomes" id="UP001208938"/>
    </source>
</evidence>
<dbReference type="EMBL" id="JAPDFL010000001">
    <property type="protein sequence ID" value="MCW1934552.1"/>
    <property type="molecule type" value="Genomic_DNA"/>
</dbReference>